<dbReference type="SUPFAM" id="SSF53335">
    <property type="entry name" value="S-adenosyl-L-methionine-dependent methyltransferases"/>
    <property type="match status" value="1"/>
</dbReference>
<dbReference type="Gene3D" id="1.10.940.10">
    <property type="entry name" value="NusB-like"/>
    <property type="match status" value="1"/>
</dbReference>
<evidence type="ECO:0000256" key="1">
    <source>
        <dbReference type="ARBA" id="ARBA00002724"/>
    </source>
</evidence>
<comment type="function">
    <text evidence="1">Specifically methylates the cytosine at position 967 (m5C967) of 16S rRNA.</text>
</comment>
<keyword evidence="8 13" id="KW-0949">S-adenosyl-L-methionine</keyword>
<dbReference type="InterPro" id="IPR049560">
    <property type="entry name" value="MeTrfase_RsmB-F_NOP2_cat"/>
</dbReference>
<dbReference type="AlphaFoldDB" id="A0A161VDQ4"/>
<dbReference type="CDD" id="cd02440">
    <property type="entry name" value="AdoMet_MTases"/>
    <property type="match status" value="1"/>
</dbReference>
<dbReference type="STRING" id="1121326.CLMAG_14840"/>
<dbReference type="InterPro" id="IPR054728">
    <property type="entry name" value="RsmB-like_ferredoxin"/>
</dbReference>
<dbReference type="FunFam" id="3.40.50.150:FF:000022">
    <property type="entry name" value="Ribosomal RNA small subunit methyltransferase B"/>
    <property type="match status" value="1"/>
</dbReference>
<dbReference type="NCBIfam" id="TIGR00563">
    <property type="entry name" value="rsmB"/>
    <property type="match status" value="1"/>
</dbReference>
<gene>
    <name evidence="15" type="primary">rsmB</name>
    <name evidence="15" type="ORF">CLMAG_14840</name>
</gene>
<feature type="active site" description="Nucleophile" evidence="13">
    <location>
        <position position="381"/>
    </location>
</feature>
<evidence type="ECO:0000256" key="2">
    <source>
        <dbReference type="ARBA" id="ARBA00004496"/>
    </source>
</evidence>
<evidence type="ECO:0000256" key="3">
    <source>
        <dbReference type="ARBA" id="ARBA00012140"/>
    </source>
</evidence>
<evidence type="ECO:0000256" key="6">
    <source>
        <dbReference type="ARBA" id="ARBA00022603"/>
    </source>
</evidence>
<comment type="catalytic activity">
    <reaction evidence="12">
        <text>cytidine(967) in 16S rRNA + S-adenosyl-L-methionine = 5-methylcytidine(967) in 16S rRNA + S-adenosyl-L-homocysteine + H(+)</text>
        <dbReference type="Rhea" id="RHEA:42748"/>
        <dbReference type="Rhea" id="RHEA-COMP:10219"/>
        <dbReference type="Rhea" id="RHEA-COMP:10220"/>
        <dbReference type="ChEBI" id="CHEBI:15378"/>
        <dbReference type="ChEBI" id="CHEBI:57856"/>
        <dbReference type="ChEBI" id="CHEBI:59789"/>
        <dbReference type="ChEBI" id="CHEBI:74483"/>
        <dbReference type="ChEBI" id="CHEBI:82748"/>
        <dbReference type="EC" id="2.1.1.176"/>
    </reaction>
</comment>
<dbReference type="FunFam" id="1.10.940.10:FF:000006">
    <property type="entry name" value="16S rRNA (Cytosine(967)-C(5))-methyltransferase RsmB"/>
    <property type="match status" value="1"/>
</dbReference>
<name>A0A161VDQ4_9CLOT</name>
<comment type="caution">
    <text evidence="15">The sequence shown here is derived from an EMBL/GenBank/DDBJ whole genome shotgun (WGS) entry which is preliminary data.</text>
</comment>
<evidence type="ECO:0000313" key="15">
    <source>
        <dbReference type="EMBL" id="KZL94431.1"/>
    </source>
</evidence>
<evidence type="ECO:0000256" key="5">
    <source>
        <dbReference type="ARBA" id="ARBA00022552"/>
    </source>
</evidence>
<dbReference type="InterPro" id="IPR006027">
    <property type="entry name" value="NusB_RsmB_TIM44"/>
</dbReference>
<dbReference type="GO" id="GO:0008649">
    <property type="term" value="F:rRNA methyltransferase activity"/>
    <property type="evidence" value="ECO:0007669"/>
    <property type="project" value="InterPro"/>
</dbReference>
<dbReference type="OrthoDB" id="9810297at2"/>
<dbReference type="Gene3D" id="3.30.70.1170">
    <property type="entry name" value="Sun protein, domain 3"/>
    <property type="match status" value="1"/>
</dbReference>
<accession>A0A161VDQ4</accession>
<dbReference type="Pfam" id="PF01189">
    <property type="entry name" value="Methyltr_RsmB-F"/>
    <property type="match status" value="1"/>
</dbReference>
<feature type="binding site" evidence="13">
    <location>
        <position position="328"/>
    </location>
    <ligand>
        <name>S-adenosyl-L-methionine</name>
        <dbReference type="ChEBI" id="CHEBI:59789"/>
    </ligand>
</feature>
<keyword evidence="16" id="KW-1185">Reference proteome</keyword>
<dbReference type="RefSeq" id="WP_066619944.1">
    <property type="nucleotide sequence ID" value="NZ_FQXL01000019.1"/>
</dbReference>
<dbReference type="GO" id="GO:0005737">
    <property type="term" value="C:cytoplasm"/>
    <property type="evidence" value="ECO:0007669"/>
    <property type="project" value="UniProtKB-SubCell"/>
</dbReference>
<dbReference type="InterPro" id="IPR035926">
    <property type="entry name" value="NusB-like_sf"/>
</dbReference>
<comment type="subcellular location">
    <subcellularLocation>
        <location evidence="2">Cytoplasm</location>
    </subcellularLocation>
</comment>
<keyword evidence="5" id="KW-0698">rRNA processing</keyword>
<evidence type="ECO:0000256" key="12">
    <source>
        <dbReference type="ARBA" id="ARBA00047283"/>
    </source>
</evidence>
<dbReference type="InterPro" id="IPR029063">
    <property type="entry name" value="SAM-dependent_MTases_sf"/>
</dbReference>
<evidence type="ECO:0000256" key="11">
    <source>
        <dbReference type="ARBA" id="ARBA00031088"/>
    </source>
</evidence>
<evidence type="ECO:0000256" key="9">
    <source>
        <dbReference type="ARBA" id="ARBA00022884"/>
    </source>
</evidence>
<organism evidence="15 16">
    <name type="scientific">Clostridium magnum DSM 2767</name>
    <dbReference type="NCBI Taxonomy" id="1121326"/>
    <lineage>
        <taxon>Bacteria</taxon>
        <taxon>Bacillati</taxon>
        <taxon>Bacillota</taxon>
        <taxon>Clostridia</taxon>
        <taxon>Eubacteriales</taxon>
        <taxon>Clostridiaceae</taxon>
        <taxon>Clostridium</taxon>
    </lineage>
</organism>
<evidence type="ECO:0000256" key="13">
    <source>
        <dbReference type="PROSITE-ProRule" id="PRU01023"/>
    </source>
</evidence>
<dbReference type="EC" id="2.1.1.176" evidence="3"/>
<comment type="similarity">
    <text evidence="13">Belongs to the class I-like SAM-binding methyltransferase superfamily. RsmB/NOP family.</text>
</comment>
<dbReference type="SUPFAM" id="SSF48013">
    <property type="entry name" value="NusB-like"/>
    <property type="match status" value="1"/>
</dbReference>
<dbReference type="PANTHER" id="PTHR22807">
    <property type="entry name" value="NOP2 YEAST -RELATED NOL1/NOP2/FMU SUN DOMAIN-CONTAINING"/>
    <property type="match status" value="1"/>
</dbReference>
<protein>
    <recommendedName>
        <fullName evidence="3">16S rRNA (cytosine(967)-C(5))-methyltransferase</fullName>
        <ecNumber evidence="3">2.1.1.176</ecNumber>
    </recommendedName>
    <alternativeName>
        <fullName evidence="10">16S rRNA m5C967 methyltransferase</fullName>
    </alternativeName>
    <alternativeName>
        <fullName evidence="11">rRNA (cytosine-C(5)-)-methyltransferase RsmB</fullName>
    </alternativeName>
</protein>
<keyword evidence="4" id="KW-0963">Cytoplasm</keyword>
<dbReference type="PROSITE" id="PS51686">
    <property type="entry name" value="SAM_MT_RSMB_NOP"/>
    <property type="match status" value="1"/>
</dbReference>
<dbReference type="NCBIfam" id="NF011494">
    <property type="entry name" value="PRK14902.1"/>
    <property type="match status" value="1"/>
</dbReference>
<dbReference type="Proteomes" id="UP000076603">
    <property type="component" value="Unassembled WGS sequence"/>
</dbReference>
<evidence type="ECO:0000256" key="4">
    <source>
        <dbReference type="ARBA" id="ARBA00022490"/>
    </source>
</evidence>
<dbReference type="EMBL" id="LWAE01000001">
    <property type="protein sequence ID" value="KZL94431.1"/>
    <property type="molecule type" value="Genomic_DNA"/>
</dbReference>
<keyword evidence="7 13" id="KW-0808">Transferase</keyword>
<evidence type="ECO:0000256" key="8">
    <source>
        <dbReference type="ARBA" id="ARBA00022691"/>
    </source>
</evidence>
<keyword evidence="9 13" id="KW-0694">RNA-binding</keyword>
<dbReference type="InterPro" id="IPR023267">
    <property type="entry name" value="RCMT"/>
</dbReference>
<sequence>MNSARKTAVKILKEVFDKSAYSNIVLGRELNNSQLNDKDKALVTEIVYGTLKYRYTIDNILSYYIKSGLEKLETYILNILRISVYQIAYLDKIPEFAVVNEAVELAKNKSPKGAKLVNGVLRSYLRTKGSVDYYNKNNKLEELSFKYSFPMWMVKLFVESYGNEQAEKILDGLNLVPSVTVRVNNLKTDYEEAWQRLEESGYDIEEGKICPEAIQIKKGKNIEDNPLFKDGLITVQDESAMMIAPSMDLEENMVILDLCSAPGGKACHAAEIMNNTGRVLAFDIHESKLPLIKENAERLGINNIRCGVLDAAIYSQAYNDKADRVLIDVPCSGLGIIRKKPEIKWTKDKQSIKNLVKVQREIMLNAAKYVKKGGKLIYSTCTLSKEENEENIKWFIKKCPEFTIEPLYYGKIDNIIYHKEGYITILPDKNMDGFFVAKMIKHR</sequence>
<evidence type="ECO:0000259" key="14">
    <source>
        <dbReference type="PROSITE" id="PS51686"/>
    </source>
</evidence>
<dbReference type="InterPro" id="IPR001678">
    <property type="entry name" value="MeTrfase_RsmB-F_NOP2_dom"/>
</dbReference>
<dbReference type="InterPro" id="IPR004573">
    <property type="entry name" value="rRNA_ssu_MeTfrase_B"/>
</dbReference>
<feature type="binding site" evidence="13">
    <location>
        <position position="283"/>
    </location>
    <ligand>
        <name>S-adenosyl-L-methionine</name>
        <dbReference type="ChEBI" id="CHEBI:59789"/>
    </ligand>
</feature>
<dbReference type="PATRIC" id="fig|1121326.3.peg.1456"/>
<keyword evidence="6 13" id="KW-0489">Methyltransferase</keyword>
<feature type="binding site" evidence="13">
    <location>
        <begin position="259"/>
        <end position="265"/>
    </location>
    <ligand>
        <name>S-adenosyl-L-methionine</name>
        <dbReference type="ChEBI" id="CHEBI:59789"/>
    </ligand>
</feature>
<evidence type="ECO:0000313" key="16">
    <source>
        <dbReference type="Proteomes" id="UP000076603"/>
    </source>
</evidence>
<feature type="binding site" evidence="13">
    <location>
        <position position="310"/>
    </location>
    <ligand>
        <name>S-adenosyl-L-methionine</name>
        <dbReference type="ChEBI" id="CHEBI:59789"/>
    </ligand>
</feature>
<dbReference type="Gene3D" id="3.40.50.150">
    <property type="entry name" value="Vaccinia Virus protein VP39"/>
    <property type="match status" value="1"/>
</dbReference>
<dbReference type="GO" id="GO:0006355">
    <property type="term" value="P:regulation of DNA-templated transcription"/>
    <property type="evidence" value="ECO:0007669"/>
    <property type="project" value="InterPro"/>
</dbReference>
<proteinExistence type="inferred from homology"/>
<dbReference type="Pfam" id="PF01029">
    <property type="entry name" value="NusB"/>
    <property type="match status" value="1"/>
</dbReference>
<dbReference type="FunFam" id="3.30.70.1170:FF:000003">
    <property type="entry name" value="16S rRNA (Cytosine(967)-C(5))-methyltransferase RsmB"/>
    <property type="match status" value="1"/>
</dbReference>
<feature type="domain" description="SAM-dependent MTase RsmB/NOP-type" evidence="14">
    <location>
        <begin position="169"/>
        <end position="442"/>
    </location>
</feature>
<evidence type="ECO:0000256" key="7">
    <source>
        <dbReference type="ARBA" id="ARBA00022679"/>
    </source>
</evidence>
<reference evidence="15 16" key="1">
    <citation type="submission" date="2016-04" db="EMBL/GenBank/DDBJ databases">
        <title>Genome sequence of Clostridium magnum DSM 2767.</title>
        <authorList>
            <person name="Poehlein A."/>
            <person name="Uhlig R."/>
            <person name="Fischer R."/>
            <person name="Bahl H."/>
            <person name="Daniel R."/>
        </authorList>
    </citation>
    <scope>NUCLEOTIDE SEQUENCE [LARGE SCALE GENOMIC DNA]</scope>
    <source>
        <strain evidence="15 16">DSM 2767</strain>
    </source>
</reference>
<dbReference type="PANTHER" id="PTHR22807:SF53">
    <property type="entry name" value="RIBOSOMAL RNA SMALL SUBUNIT METHYLTRANSFERASE B-RELATED"/>
    <property type="match status" value="1"/>
</dbReference>
<dbReference type="Pfam" id="PF22458">
    <property type="entry name" value="RsmF-B_ferredox"/>
    <property type="match status" value="1"/>
</dbReference>
<dbReference type="GO" id="GO:0003723">
    <property type="term" value="F:RNA binding"/>
    <property type="evidence" value="ECO:0007669"/>
    <property type="project" value="UniProtKB-UniRule"/>
</dbReference>
<dbReference type="PRINTS" id="PR02008">
    <property type="entry name" value="RCMTFAMILY"/>
</dbReference>
<evidence type="ECO:0000256" key="10">
    <source>
        <dbReference type="ARBA" id="ARBA00030399"/>
    </source>
</evidence>